<organism evidence="1 2">
    <name type="scientific">Sporolituus thermophilus DSM 23256</name>
    <dbReference type="NCBI Taxonomy" id="1123285"/>
    <lineage>
        <taxon>Bacteria</taxon>
        <taxon>Bacillati</taxon>
        <taxon>Bacillota</taxon>
        <taxon>Negativicutes</taxon>
        <taxon>Selenomonadales</taxon>
        <taxon>Sporomusaceae</taxon>
        <taxon>Sporolituus</taxon>
    </lineage>
</organism>
<evidence type="ECO:0008006" key="3">
    <source>
        <dbReference type="Google" id="ProtNLM"/>
    </source>
</evidence>
<keyword evidence="2" id="KW-1185">Reference proteome</keyword>
<dbReference type="EMBL" id="FNBU01000018">
    <property type="protein sequence ID" value="SDF62048.1"/>
    <property type="molecule type" value="Genomic_DNA"/>
</dbReference>
<protein>
    <recommendedName>
        <fullName evidence="3">DUF488 domain-containing protein</fullName>
    </recommendedName>
</protein>
<dbReference type="Proteomes" id="UP000243333">
    <property type="component" value="Unassembled WGS sequence"/>
</dbReference>
<evidence type="ECO:0000313" key="2">
    <source>
        <dbReference type="Proteomes" id="UP000243333"/>
    </source>
</evidence>
<reference evidence="2" key="1">
    <citation type="submission" date="2016-10" db="EMBL/GenBank/DDBJ databases">
        <authorList>
            <person name="Varghese N."/>
            <person name="Submissions S."/>
        </authorList>
    </citation>
    <scope>NUCLEOTIDE SEQUENCE [LARGE SCALE GENOMIC DNA]</scope>
    <source>
        <strain evidence="2">DSM 23256</strain>
    </source>
</reference>
<dbReference type="Pfam" id="PF04343">
    <property type="entry name" value="DUF488"/>
    <property type="match status" value="1"/>
</dbReference>
<dbReference type="PANTHER" id="PTHR39337">
    <property type="entry name" value="BLR5642 PROTEIN"/>
    <property type="match status" value="1"/>
</dbReference>
<evidence type="ECO:0000313" key="1">
    <source>
        <dbReference type="EMBL" id="SDF62048.1"/>
    </source>
</evidence>
<gene>
    <name evidence="1" type="ORF">SAMN05660235_02187</name>
</gene>
<proteinExistence type="predicted"/>
<accession>A0A1G7MJI9</accession>
<name>A0A1G7MJI9_9FIRM</name>
<dbReference type="AlphaFoldDB" id="A0A1G7MJI9"/>
<dbReference type="OrthoDB" id="9789109at2"/>
<sequence>MAEGTLYTIGFSQKSARQFFGLLMDNGVKRLIDIRLNNNSQLAGFTKMPDLEYFLKEIADIEYIYLPEFAPTKTIMDDYKNKKINWREYEKQYLALLVERQPLAKLDAAIFNDSCLLCAEASAQYCHRRLAAEYITRMVTGLSIVHLGQA</sequence>
<dbReference type="STRING" id="1123285.SAMN05660235_02187"/>
<dbReference type="RefSeq" id="WP_093690805.1">
    <property type="nucleotide sequence ID" value="NZ_FNBU01000018.1"/>
</dbReference>
<dbReference type="PANTHER" id="PTHR39337:SF1">
    <property type="entry name" value="BLR5642 PROTEIN"/>
    <property type="match status" value="1"/>
</dbReference>
<dbReference type="InterPro" id="IPR007438">
    <property type="entry name" value="DUF488"/>
</dbReference>